<proteinExistence type="predicted"/>
<protein>
    <submittedName>
        <fullName evidence="2">Uncharacterized protein</fullName>
    </submittedName>
</protein>
<dbReference type="EMBL" id="AP026966">
    <property type="protein sequence ID" value="BDT59578.1"/>
    <property type="molecule type" value="Genomic_DNA"/>
</dbReference>
<evidence type="ECO:0000256" key="1">
    <source>
        <dbReference type="SAM" id="SignalP"/>
    </source>
</evidence>
<organism evidence="2 3">
    <name type="scientific">Massilia varians</name>
    <dbReference type="NCBI Taxonomy" id="457921"/>
    <lineage>
        <taxon>Bacteria</taxon>
        <taxon>Pseudomonadati</taxon>
        <taxon>Pseudomonadota</taxon>
        <taxon>Betaproteobacteria</taxon>
        <taxon>Burkholderiales</taxon>
        <taxon>Oxalobacteraceae</taxon>
        <taxon>Telluria group</taxon>
        <taxon>Massilia</taxon>
    </lineage>
</organism>
<reference evidence="2" key="1">
    <citation type="submission" date="2022-11" db="EMBL/GenBank/DDBJ databases">
        <title>Isolation and characterization of PLA-degrading bacterium Massilia sp. from Antarctic soil.</title>
        <authorList>
            <person name="Sato K."/>
            <person name="Gomez-Fuentes C."/>
            <person name="Ahmad S.A."/>
            <person name="Zulkharnain A."/>
        </authorList>
    </citation>
    <scope>NUCLEOTIDE SEQUENCE</scope>
    <source>
        <strain evidence="2">N-3</strain>
    </source>
</reference>
<keyword evidence="1" id="KW-0732">Signal</keyword>
<sequence>MNKRLRSAGVAALLAMLAPLAAAAPAYFSTTPAGSKYARALALNNQGHFAVNSDGPETPYQGAGIIRWPVGEPVGGLGGYVTQIRALNDLDEAVGISTTGTGEAHSFYYSDGRMVDLTTRYGLQDVRDINNRGEIAARSADFRAAVLRDGVVHVLEPDNSAAGDMNERGDLLVGYYAYDNGYVPRTAVYSDGILSDLPLFGGKRVTGQAINDAGWVTGYVTGANGRTHAFLWDGDTFTNLTPWAANSFGYDINNRGQVVGVTDGRPFLYADGALSDPNTLIDPDADLLLISADEINERGQILAHSCDRAGVFCYGSTLLTPVPGVPEPRLFAMLAMGLALLWAQGRRAAACHS</sequence>
<accession>A0ABN6TBF2</accession>
<dbReference type="NCBIfam" id="TIGR02913">
    <property type="entry name" value="HAF_rpt"/>
    <property type="match status" value="2"/>
</dbReference>
<feature type="signal peptide" evidence="1">
    <location>
        <begin position="1"/>
        <end position="23"/>
    </location>
</feature>
<evidence type="ECO:0000313" key="2">
    <source>
        <dbReference type="EMBL" id="BDT59578.1"/>
    </source>
</evidence>
<evidence type="ECO:0000313" key="3">
    <source>
        <dbReference type="Proteomes" id="UP001163336"/>
    </source>
</evidence>
<keyword evidence="3" id="KW-1185">Reference proteome</keyword>
<dbReference type="InterPro" id="IPR014262">
    <property type="entry name" value="HAF_rpt"/>
</dbReference>
<dbReference type="RefSeq" id="WP_281908345.1">
    <property type="nucleotide sequence ID" value="NZ_AP026966.1"/>
</dbReference>
<name>A0ABN6TBF2_9BURK</name>
<gene>
    <name evidence="2" type="ORF">MasN3_30720</name>
</gene>
<feature type="chain" id="PRO_5045705228" evidence="1">
    <location>
        <begin position="24"/>
        <end position="353"/>
    </location>
</feature>
<dbReference type="Proteomes" id="UP001163336">
    <property type="component" value="Chromosome"/>
</dbReference>